<dbReference type="InterPro" id="IPR011054">
    <property type="entry name" value="Rudment_hybrid_motif"/>
</dbReference>
<dbReference type="RefSeq" id="XP_020075568.1">
    <property type="nucleotide sequence ID" value="XM_020218810.1"/>
</dbReference>
<keyword evidence="4 6" id="KW-0067">ATP-binding</keyword>
<dbReference type="GO" id="GO:0005524">
    <property type="term" value="F:ATP binding"/>
    <property type="evidence" value="ECO:0007669"/>
    <property type="project" value="UniProtKB-UniRule"/>
</dbReference>
<dbReference type="Pfam" id="PF02786">
    <property type="entry name" value="CPSase_L_D2"/>
    <property type="match status" value="1"/>
</dbReference>
<dbReference type="InterPro" id="IPR050856">
    <property type="entry name" value="Biotin_carboxylase_complex"/>
</dbReference>
<dbReference type="InterPro" id="IPR003833">
    <property type="entry name" value="CT_C_D"/>
</dbReference>
<reference evidence="11" key="1">
    <citation type="submission" date="2016-05" db="EMBL/GenBank/DDBJ databases">
        <title>Comparative genomics of biotechnologically important yeasts.</title>
        <authorList>
            <consortium name="DOE Joint Genome Institute"/>
            <person name="Riley R."/>
            <person name="Haridas S."/>
            <person name="Wolfe K.H."/>
            <person name="Lopes M.R."/>
            <person name="Hittinger C.T."/>
            <person name="Goker M."/>
            <person name="Salamov A."/>
            <person name="Wisecaver J."/>
            <person name="Long T.M."/>
            <person name="Aerts A.L."/>
            <person name="Barry K."/>
            <person name="Choi C."/>
            <person name="Clum A."/>
            <person name="Coughlan A.Y."/>
            <person name="Deshpande S."/>
            <person name="Douglass A.P."/>
            <person name="Hanson S.J."/>
            <person name="Klenk H.-P."/>
            <person name="Labutti K."/>
            <person name="Lapidus A."/>
            <person name="Lindquist E."/>
            <person name="Lipzen A."/>
            <person name="Meier-Kolthoff J.P."/>
            <person name="Ohm R.A."/>
            <person name="Otillar R.P."/>
            <person name="Pangilinan J."/>
            <person name="Peng Y."/>
            <person name="Rokas A."/>
            <person name="Rosa C.A."/>
            <person name="Scheuner C."/>
            <person name="Sibirny A.A."/>
            <person name="Slot J.C."/>
            <person name="Stielow J.B."/>
            <person name="Sun H."/>
            <person name="Kurtzman C.P."/>
            <person name="Blackwell M."/>
            <person name="Grigoriev I.V."/>
            <person name="Jeffries T.W."/>
        </authorList>
    </citation>
    <scope>NUCLEOTIDE SEQUENCE [LARGE SCALE GENOMIC DNA]</scope>
    <source>
        <strain evidence="11">NRRL Y-1933</strain>
    </source>
</reference>
<dbReference type="PROSITE" id="PS50975">
    <property type="entry name" value="ATP_GRASP"/>
    <property type="match status" value="1"/>
</dbReference>
<evidence type="ECO:0000256" key="4">
    <source>
        <dbReference type="ARBA" id="ARBA00022840"/>
    </source>
</evidence>
<dbReference type="Pfam" id="PF02785">
    <property type="entry name" value="Biotin_carb_C"/>
    <property type="match status" value="1"/>
</dbReference>
<dbReference type="STRING" id="984485.A0A1E4RH08"/>
<feature type="domain" description="ATP-grasp" evidence="8">
    <location>
        <begin position="1"/>
        <end position="169"/>
    </location>
</feature>
<dbReference type="PANTHER" id="PTHR18866:SF128">
    <property type="entry name" value="UREA AMIDOLYASE"/>
    <property type="match status" value="1"/>
</dbReference>
<dbReference type="InterPro" id="IPR005482">
    <property type="entry name" value="Biotin_COase_C"/>
</dbReference>
<keyword evidence="3" id="KW-0378">Hydrolase</keyword>
<dbReference type="EMBL" id="KV454542">
    <property type="protein sequence ID" value="ODV66501.1"/>
    <property type="molecule type" value="Genomic_DNA"/>
</dbReference>
<evidence type="ECO:0000256" key="7">
    <source>
        <dbReference type="SAM" id="Coils"/>
    </source>
</evidence>
<dbReference type="CDD" id="cd06850">
    <property type="entry name" value="biotinyl_domain"/>
    <property type="match status" value="1"/>
</dbReference>
<dbReference type="Gene3D" id="3.30.1360.40">
    <property type="match status" value="1"/>
</dbReference>
<sequence length="1123" mass="125202">MIKSTAGGGGMGLKVVHEKDELQSALNDVISRGKALFKNSGAYLEKYIEHGRHIEVQIFGNGRGDVVAFGERECSIQRRHQKVIEEAPSPFVALPSYNHLELRKNLSKCAIELAATIKYKSAGTVEFLVDDDSGDYYFLEMNTRLQVEHGITELIYGVDLMKLMLLQAEFEARNEVGLPKKTLLSEGSYQVDNDGVAIPQGWAIECRIYAENPAKNFQPSPGILHNVDFPQTVDDCEVRIDHWISTGNKVSPYFDPLLAKAMILAPNRVKAIDGMIKLLKETKVQGPPVNIDYLSKILSSKNFQSGYTLTSFLNRSFEYIPPLLEILQPGAYTSIQDLPGRESYSAGIPLSGPVDPLFLQLANLIVGNDRKSEALEITFKGPTIKFHSLATICLAGGKFKFRSNGKDLPMFTAITVPADSTIKIGDFIGQGARAYLAIRGGLPDVASYLGSKSCTPTLNLGGHQGRVLMNGDCLAIKPVTFNEHSPKCGFKLPPHCMPSLESLEDDHVWTIRMLSGPHDTPEICSKEGLDMFYNTVYRVNLNSNRGCTKLDGPANVFSRKDGGDGGSHPSNILEYPYPTCGLSIVGSVVSLFGVDGGTLSGFTCICTPAKADWWKIGQAKIGAGLKFKLISYLDALRLSEQREIFFVELENAIKKGTDLPDFTDELDQYENEVDEISKTNLYHRKSNQDKGLPEFTIRQAGENMILTDFAIDHFTLLNNGRQKALEIEIDKYDGSSKFIKAIIRKESCTGSTGFLFNSNIIDREEFIEILANIESKIPPPHGLKIKSTLYRLPCCFNHSALKHCMERYMHSQRPYAPYLPDNIEYVRKANCIDLFEKFKANVIGQTQVVTAVSFFCGNTLAVNMDPRTRFKTGKFNPARTFTPKGSIGSGSVGNSIYSIDSPGGYMIWGMTLPDLCWKTFGKQPWYFNNFDQIIYYEVDEEQLNELNNKLITGKLDIQKEEVEFDFKTYDKYLKEKHHDIDKVNEAKIKATSLLVEEEEASHKKWLAELEAAKESAREASARQSKDILNDPNTIKIKSNMAANIFKINFMPGSRVKAEDTLIILEAMKMEIAIKPINDDEDSDEEEDLNLKNTTDTSYEVLEFIVEEGDVVGPGDTLALIRAV</sequence>
<dbReference type="OrthoDB" id="196847at2759"/>
<dbReference type="InterPro" id="IPR029000">
    <property type="entry name" value="Cyclophilin-like_dom_sf"/>
</dbReference>
<dbReference type="SUPFAM" id="SSF51246">
    <property type="entry name" value="Rudiment single hybrid motif"/>
    <property type="match status" value="1"/>
</dbReference>
<dbReference type="Gene3D" id="3.30.1490.20">
    <property type="entry name" value="ATP-grasp fold, A domain"/>
    <property type="match status" value="1"/>
</dbReference>
<dbReference type="Gene3D" id="2.40.100.10">
    <property type="entry name" value="Cyclophilin-like"/>
    <property type="match status" value="2"/>
</dbReference>
<dbReference type="GO" id="GO:0046872">
    <property type="term" value="F:metal ion binding"/>
    <property type="evidence" value="ECO:0007669"/>
    <property type="project" value="InterPro"/>
</dbReference>
<dbReference type="SMART" id="SM00797">
    <property type="entry name" value="AHS2"/>
    <property type="match status" value="1"/>
</dbReference>
<keyword evidence="7" id="KW-0175">Coiled coil</keyword>
<name>A0A1E4RH08_9ASCO</name>
<dbReference type="Gene3D" id="3.30.470.20">
    <property type="entry name" value="ATP-grasp fold, B domain"/>
    <property type="match status" value="1"/>
</dbReference>
<dbReference type="SMART" id="SM00796">
    <property type="entry name" value="AHS1"/>
    <property type="match status" value="1"/>
</dbReference>
<evidence type="ECO:0008006" key="12">
    <source>
        <dbReference type="Google" id="ProtNLM"/>
    </source>
</evidence>
<dbReference type="Gene3D" id="2.40.50.100">
    <property type="match status" value="1"/>
</dbReference>
<dbReference type="InterPro" id="IPR011764">
    <property type="entry name" value="Biotin_carboxylation_dom"/>
</dbReference>
<evidence type="ECO:0000259" key="9">
    <source>
        <dbReference type="PROSITE" id="PS50979"/>
    </source>
</evidence>
<evidence type="ECO:0000313" key="11">
    <source>
        <dbReference type="Proteomes" id="UP000095085"/>
    </source>
</evidence>
<feature type="domain" description="Biotin carboxylation" evidence="9">
    <location>
        <begin position="1"/>
        <end position="318"/>
    </location>
</feature>
<evidence type="ECO:0000259" key="8">
    <source>
        <dbReference type="PROSITE" id="PS50975"/>
    </source>
</evidence>
<dbReference type="Proteomes" id="UP000095085">
    <property type="component" value="Unassembled WGS sequence"/>
</dbReference>
<dbReference type="PANTHER" id="PTHR18866">
    <property type="entry name" value="CARBOXYLASE:PYRUVATE/ACETYL-COA/PROPIONYL-COA CARBOXYLASE"/>
    <property type="match status" value="1"/>
</dbReference>
<dbReference type="GO" id="GO:0016874">
    <property type="term" value="F:ligase activity"/>
    <property type="evidence" value="ECO:0007669"/>
    <property type="project" value="UniProtKB-KW"/>
</dbReference>
<dbReference type="PROSITE" id="PS00867">
    <property type="entry name" value="CPSASE_2"/>
    <property type="match status" value="1"/>
</dbReference>
<proteinExistence type="predicted"/>
<dbReference type="SUPFAM" id="SSF50891">
    <property type="entry name" value="Cyclophilin-like"/>
    <property type="match status" value="2"/>
</dbReference>
<dbReference type="InterPro" id="IPR013815">
    <property type="entry name" value="ATP_grasp_subdomain_1"/>
</dbReference>
<feature type="coiled-coil region" evidence="7">
    <location>
        <begin position="995"/>
        <end position="1026"/>
    </location>
</feature>
<dbReference type="Pfam" id="PF02626">
    <property type="entry name" value="CT_A_B"/>
    <property type="match status" value="1"/>
</dbReference>
<dbReference type="AlphaFoldDB" id="A0A1E4RH08"/>
<organism evidence="10 11">
    <name type="scientific">Hyphopichia burtonii NRRL Y-1933</name>
    <dbReference type="NCBI Taxonomy" id="984485"/>
    <lineage>
        <taxon>Eukaryota</taxon>
        <taxon>Fungi</taxon>
        <taxon>Dikarya</taxon>
        <taxon>Ascomycota</taxon>
        <taxon>Saccharomycotina</taxon>
        <taxon>Pichiomycetes</taxon>
        <taxon>Debaryomycetaceae</taxon>
        <taxon>Hyphopichia</taxon>
    </lineage>
</organism>
<evidence type="ECO:0000256" key="6">
    <source>
        <dbReference type="PROSITE-ProRule" id="PRU00409"/>
    </source>
</evidence>
<evidence type="ECO:0000256" key="1">
    <source>
        <dbReference type="ARBA" id="ARBA00022598"/>
    </source>
</evidence>
<dbReference type="Pfam" id="PF02682">
    <property type="entry name" value="CT_C_D"/>
    <property type="match status" value="1"/>
</dbReference>
<dbReference type="InterPro" id="IPR005479">
    <property type="entry name" value="CPAse_ATP-bd"/>
</dbReference>
<evidence type="ECO:0000256" key="3">
    <source>
        <dbReference type="ARBA" id="ARBA00022801"/>
    </source>
</evidence>
<evidence type="ECO:0000256" key="5">
    <source>
        <dbReference type="ARBA" id="ARBA00023267"/>
    </source>
</evidence>
<keyword evidence="5" id="KW-0092">Biotin</keyword>
<gene>
    <name evidence="10" type="ORF">HYPBUDRAFT_111113</name>
</gene>
<dbReference type="GO" id="GO:0016787">
    <property type="term" value="F:hydrolase activity"/>
    <property type="evidence" value="ECO:0007669"/>
    <property type="project" value="UniProtKB-KW"/>
</dbReference>
<dbReference type="SUPFAM" id="SSF51230">
    <property type="entry name" value="Single hybrid motif"/>
    <property type="match status" value="1"/>
</dbReference>
<evidence type="ECO:0000313" key="10">
    <source>
        <dbReference type="EMBL" id="ODV66501.1"/>
    </source>
</evidence>
<dbReference type="InterPro" id="IPR011761">
    <property type="entry name" value="ATP-grasp"/>
</dbReference>
<dbReference type="InterPro" id="IPR003778">
    <property type="entry name" value="CT_A_B"/>
</dbReference>
<keyword evidence="11" id="KW-1185">Reference proteome</keyword>
<accession>A0A1E4RH08</accession>
<dbReference type="GeneID" id="30993360"/>
<dbReference type="SMART" id="SM00878">
    <property type="entry name" value="Biotin_carb_C"/>
    <property type="match status" value="1"/>
</dbReference>
<dbReference type="SUPFAM" id="SSF56059">
    <property type="entry name" value="Glutathione synthetase ATP-binding domain-like"/>
    <property type="match status" value="1"/>
</dbReference>
<dbReference type="PROSITE" id="PS50979">
    <property type="entry name" value="BC"/>
    <property type="match status" value="1"/>
</dbReference>
<keyword evidence="2 6" id="KW-0547">Nucleotide-binding</keyword>
<keyword evidence="1" id="KW-0436">Ligase</keyword>
<dbReference type="InterPro" id="IPR011053">
    <property type="entry name" value="Single_hybrid_motif"/>
</dbReference>
<evidence type="ECO:0000256" key="2">
    <source>
        <dbReference type="ARBA" id="ARBA00022741"/>
    </source>
</evidence>
<protein>
    <recommendedName>
        <fullName evidence="12">Urea carboxylase</fullName>
    </recommendedName>
</protein>